<dbReference type="EMBL" id="NEVH01016943">
    <property type="protein sequence ID" value="PNF25075.1"/>
    <property type="molecule type" value="Genomic_DNA"/>
</dbReference>
<dbReference type="Proteomes" id="UP000235965">
    <property type="component" value="Unassembled WGS sequence"/>
</dbReference>
<keyword evidence="2" id="KW-0732">Signal</keyword>
<name>A0A2J7Q920_9NEOP</name>
<evidence type="ECO:0000256" key="1">
    <source>
        <dbReference type="SAM" id="MobiDB-lite"/>
    </source>
</evidence>
<organism evidence="3 4">
    <name type="scientific">Cryptotermes secundus</name>
    <dbReference type="NCBI Taxonomy" id="105785"/>
    <lineage>
        <taxon>Eukaryota</taxon>
        <taxon>Metazoa</taxon>
        <taxon>Ecdysozoa</taxon>
        <taxon>Arthropoda</taxon>
        <taxon>Hexapoda</taxon>
        <taxon>Insecta</taxon>
        <taxon>Pterygota</taxon>
        <taxon>Neoptera</taxon>
        <taxon>Polyneoptera</taxon>
        <taxon>Dictyoptera</taxon>
        <taxon>Blattodea</taxon>
        <taxon>Blattoidea</taxon>
        <taxon>Termitoidae</taxon>
        <taxon>Kalotermitidae</taxon>
        <taxon>Cryptotermitinae</taxon>
        <taxon>Cryptotermes</taxon>
    </lineage>
</organism>
<accession>A0A2J7Q920</accession>
<proteinExistence type="predicted"/>
<gene>
    <name evidence="3" type="ORF">B7P43_G02033</name>
</gene>
<evidence type="ECO:0008006" key="5">
    <source>
        <dbReference type="Google" id="ProtNLM"/>
    </source>
</evidence>
<dbReference type="AlphaFoldDB" id="A0A2J7Q920"/>
<feature type="signal peptide" evidence="2">
    <location>
        <begin position="1"/>
        <end position="16"/>
    </location>
</feature>
<evidence type="ECO:0000256" key="2">
    <source>
        <dbReference type="SAM" id="SignalP"/>
    </source>
</evidence>
<feature type="compositionally biased region" description="Acidic residues" evidence="1">
    <location>
        <begin position="34"/>
        <end position="53"/>
    </location>
</feature>
<comment type="caution">
    <text evidence="3">The sequence shown here is derived from an EMBL/GenBank/DDBJ whole genome shotgun (WGS) entry which is preliminary data.</text>
</comment>
<protein>
    <recommendedName>
        <fullName evidence="5">Orange domain-containing protein</fullName>
    </recommendedName>
</protein>
<evidence type="ECO:0000313" key="3">
    <source>
        <dbReference type="EMBL" id="PNF25075.1"/>
    </source>
</evidence>
<keyword evidence="4" id="KW-1185">Reference proteome</keyword>
<dbReference type="Gene3D" id="6.10.250.980">
    <property type="match status" value="1"/>
</dbReference>
<dbReference type="InParanoid" id="A0A2J7Q920"/>
<feature type="chain" id="PRO_5014435815" description="Orange domain-containing protein" evidence="2">
    <location>
        <begin position="17"/>
        <end position="130"/>
    </location>
</feature>
<reference evidence="3 4" key="1">
    <citation type="submission" date="2017-12" db="EMBL/GenBank/DDBJ databases">
        <title>Hemimetabolous genomes reveal molecular basis of termite eusociality.</title>
        <authorList>
            <person name="Harrison M.C."/>
            <person name="Jongepier E."/>
            <person name="Robertson H.M."/>
            <person name="Arning N."/>
            <person name="Bitard-Feildel T."/>
            <person name="Chao H."/>
            <person name="Childers C.P."/>
            <person name="Dinh H."/>
            <person name="Doddapaneni H."/>
            <person name="Dugan S."/>
            <person name="Gowin J."/>
            <person name="Greiner C."/>
            <person name="Han Y."/>
            <person name="Hu H."/>
            <person name="Hughes D.S.T."/>
            <person name="Huylmans A.-K."/>
            <person name="Kemena C."/>
            <person name="Kremer L.P.M."/>
            <person name="Lee S.L."/>
            <person name="Lopez-Ezquerra A."/>
            <person name="Mallet L."/>
            <person name="Monroy-Kuhn J.M."/>
            <person name="Moser A."/>
            <person name="Murali S.C."/>
            <person name="Muzny D.M."/>
            <person name="Otani S."/>
            <person name="Piulachs M.-D."/>
            <person name="Poelchau M."/>
            <person name="Qu J."/>
            <person name="Schaub F."/>
            <person name="Wada-Katsumata A."/>
            <person name="Worley K.C."/>
            <person name="Xie Q."/>
            <person name="Ylla G."/>
            <person name="Poulsen M."/>
            <person name="Gibbs R.A."/>
            <person name="Schal C."/>
            <person name="Richards S."/>
            <person name="Belles X."/>
            <person name="Korb J."/>
            <person name="Bornberg-Bauer E."/>
        </authorList>
    </citation>
    <scope>NUCLEOTIDE SEQUENCE [LARGE SCALE GENOMIC DNA]</scope>
    <source>
        <tissue evidence="3">Whole body</tissue>
    </source>
</reference>
<dbReference type="SUPFAM" id="SSF158457">
    <property type="entry name" value="Orange domain-like"/>
    <property type="match status" value="1"/>
</dbReference>
<evidence type="ECO:0000313" key="4">
    <source>
        <dbReference type="Proteomes" id="UP000235965"/>
    </source>
</evidence>
<sequence length="130" mass="14696">MEEKCIFLLLVGWATSGLLYQPQMIGEGPHSNDSDLEDDDTDTGDDDDDDDNYNEVNNSFHDREVVLAGYEFCHKEALRFLVEEEQLGPEHPAVRELTAHLSSRRNTIDCSQVLANYLLLSSHSEDPINV</sequence>
<dbReference type="OrthoDB" id="7693256at2759"/>
<feature type="region of interest" description="Disordered" evidence="1">
    <location>
        <begin position="24"/>
        <end position="58"/>
    </location>
</feature>